<dbReference type="GeneID" id="15926730"/>
<dbReference type="Proteomes" id="UP000201461">
    <property type="component" value="Segment"/>
</dbReference>
<keyword evidence="2" id="KW-1185">Reference proteome</keyword>
<dbReference type="RefSeq" id="YP_008125425.1">
    <property type="nucleotide sequence ID" value="NC_021529.2"/>
</dbReference>
<protein>
    <submittedName>
        <fullName evidence="1">Uncharacterized protein</fullName>
    </submittedName>
</protein>
<dbReference type="OrthoDB" id="37457at10239"/>
<gene>
    <name evidence="1" type="ORF">VPFG_00277</name>
</gene>
<evidence type="ECO:0000313" key="1">
    <source>
        <dbReference type="EMBL" id="AGN30276.1"/>
    </source>
</evidence>
<organism evidence="1 2">
    <name type="scientific">Vibrio phage nt-1</name>
    <dbReference type="NCBI Taxonomy" id="115992"/>
    <lineage>
        <taxon>Viruses</taxon>
        <taxon>Duplodnaviria</taxon>
        <taxon>Heunggongvirae</taxon>
        <taxon>Uroviricota</taxon>
        <taxon>Caudoviricetes</taxon>
        <taxon>Pantevenvirales</taxon>
        <taxon>Straboviridae</taxon>
        <taxon>Mylasvirus</taxon>
        <taxon>Mylasvirus persius</taxon>
    </lineage>
</organism>
<proteinExistence type="predicted"/>
<reference evidence="1 2" key="1">
    <citation type="journal article" date="2014" name="Genome Biol. Evol.">
        <title>Composite Conserved Promoter-Terminator Motifs (PeSLs) that Mediate Modular Shuffling in the Diverse T4-Like Myoviruses.</title>
        <authorList>
            <person name="Comeau A.M."/>
            <person name="Arbiol C."/>
            <person name="Krisch H.M."/>
        </authorList>
    </citation>
    <scope>NUCLEOTIDE SEQUENCE [LARGE SCALE GENOMIC DNA]</scope>
</reference>
<dbReference type="EMBL" id="HQ317393">
    <property type="protein sequence ID" value="AGN30276.1"/>
    <property type="molecule type" value="Genomic_DNA"/>
</dbReference>
<accession>R9TER3</accession>
<evidence type="ECO:0000313" key="2">
    <source>
        <dbReference type="Proteomes" id="UP000201461"/>
    </source>
</evidence>
<name>R9TER3_9CAUD</name>
<sequence>MSLENYTENQLRDEIARRERERKTLESIQVVIDKTPAQEVENRLVNLGKMYLRDELDDREIDTRWAYEELMEIVYGKGVFDKLCQLRR</sequence>
<dbReference type="KEGG" id="vg:15926730"/>